<evidence type="ECO:0000313" key="2">
    <source>
        <dbReference type="Proteomes" id="UP000034001"/>
    </source>
</evidence>
<protein>
    <recommendedName>
        <fullName evidence="3">TIR domain-containing protein</fullName>
    </recommendedName>
</protein>
<name>A0A0F8JCH3_METMZ</name>
<proteinExistence type="predicted"/>
<comment type="caution">
    <text evidence="1">The sequence shown here is derived from an EMBL/GenBank/DDBJ whole genome shotgun (WGS) entry which is preliminary data.</text>
</comment>
<dbReference type="AlphaFoldDB" id="A0A0F8JCH3"/>
<dbReference type="EMBL" id="JJPO01000075">
    <property type="protein sequence ID" value="KKG73408.1"/>
    <property type="molecule type" value="Genomic_DNA"/>
</dbReference>
<dbReference type="Proteomes" id="UP000034001">
    <property type="component" value="Unassembled WGS sequence"/>
</dbReference>
<dbReference type="PATRIC" id="fig|2209.43.peg.1467"/>
<accession>A0A0F8JCH3</accession>
<gene>
    <name evidence="1" type="ORF">DU63_06790</name>
</gene>
<evidence type="ECO:0008006" key="3">
    <source>
        <dbReference type="Google" id="ProtNLM"/>
    </source>
</evidence>
<reference evidence="1 2" key="1">
    <citation type="journal article" date="2015" name="ISME J.">
        <title>Genomic and phenotypic differentiation among Methanosarcina mazei populations from Columbia River sediment.</title>
        <authorList>
            <person name="Youngblut N.D."/>
            <person name="Wirth J.S."/>
            <person name="Henriksen J.R."/>
            <person name="Smith M."/>
            <person name="Simon H."/>
            <person name="Metcalf W.W."/>
            <person name="Whitaker R.J."/>
        </authorList>
    </citation>
    <scope>NUCLEOTIDE SEQUENCE [LARGE SCALE GENOMIC DNA]</scope>
    <source>
        <strain evidence="1 2">3.H.A.2.1</strain>
    </source>
</reference>
<organism evidence="1 2">
    <name type="scientific">Methanosarcina mazei</name>
    <name type="common">Methanosarcina frisia</name>
    <dbReference type="NCBI Taxonomy" id="2209"/>
    <lineage>
        <taxon>Archaea</taxon>
        <taxon>Methanobacteriati</taxon>
        <taxon>Methanobacteriota</taxon>
        <taxon>Stenosarchaea group</taxon>
        <taxon>Methanomicrobia</taxon>
        <taxon>Methanosarcinales</taxon>
        <taxon>Methanosarcinaceae</taxon>
        <taxon>Methanosarcina</taxon>
    </lineage>
</organism>
<evidence type="ECO:0000313" key="1">
    <source>
        <dbReference type="EMBL" id="KKG73408.1"/>
    </source>
</evidence>
<sequence length="214" mass="24348">MSFLIMDFHAKLSDSQFGIICLTEHNINAPWVLFEAGALAKSVSTKTYVCPYLVDLCPSQLAGPLALFQAREADKDGTLQLIEDINSILKKKNPDSYLKDERLQTLFEKMWPDFESTLNNLSDLETDKVLTRDSENMVKEDTVKEILEIIRSINSPDSDNNIKGFLEIIQSINSPETNDRIKDLLEISRLINSLEAKDALRQTKLMSSKTRQYD</sequence>